<feature type="transmembrane region" description="Helical" evidence="7">
    <location>
        <begin position="278"/>
        <end position="298"/>
    </location>
</feature>
<dbReference type="PANTHER" id="PTHR45630:SF7">
    <property type="entry name" value="ENDOPLASMIC RETICULUM TRANSMEMBRANE HELIX TRANSLOCASE"/>
    <property type="match status" value="1"/>
</dbReference>
<dbReference type="GO" id="GO:0015662">
    <property type="term" value="F:P-type ion transporter activity"/>
    <property type="evidence" value="ECO:0007669"/>
    <property type="project" value="TreeGrafter"/>
</dbReference>
<dbReference type="GO" id="GO:0005524">
    <property type="term" value="F:ATP binding"/>
    <property type="evidence" value="ECO:0007669"/>
    <property type="project" value="UniProtKB-KW"/>
</dbReference>
<evidence type="ECO:0000256" key="7">
    <source>
        <dbReference type="SAM" id="Phobius"/>
    </source>
</evidence>
<protein>
    <submittedName>
        <fullName evidence="10">GpcrRhopsn4 domain-containing protein</fullName>
    </submittedName>
</protein>
<evidence type="ECO:0000313" key="8">
    <source>
        <dbReference type="EMBL" id="VDP91286.1"/>
    </source>
</evidence>
<feature type="transmembrane region" description="Helical" evidence="7">
    <location>
        <begin position="358"/>
        <end position="377"/>
    </location>
</feature>
<dbReference type="WBParaSite" id="ECPE_0001405401-mRNA-1">
    <property type="protein sequence ID" value="ECPE_0001405401-mRNA-1"/>
    <property type="gene ID" value="ECPE_0001405401"/>
</dbReference>
<keyword evidence="6" id="KW-1278">Translocase</keyword>
<keyword evidence="5" id="KW-0460">Magnesium</keyword>
<keyword evidence="7" id="KW-1133">Transmembrane helix</keyword>
<evidence type="ECO:0000313" key="10">
    <source>
        <dbReference type="WBParaSite" id="ECPE_0001405401-mRNA-1"/>
    </source>
</evidence>
<dbReference type="Gene3D" id="3.40.1110.10">
    <property type="entry name" value="Calcium-transporting ATPase, cytoplasmic domain N"/>
    <property type="match status" value="1"/>
</dbReference>
<feature type="transmembrane region" description="Helical" evidence="7">
    <location>
        <begin position="392"/>
        <end position="415"/>
    </location>
</feature>
<keyword evidence="7" id="KW-0812">Transmembrane</keyword>
<dbReference type="Proteomes" id="UP000272942">
    <property type="component" value="Unassembled WGS sequence"/>
</dbReference>
<evidence type="ECO:0000256" key="2">
    <source>
        <dbReference type="ARBA" id="ARBA00022723"/>
    </source>
</evidence>
<name>A0A183B479_9TREM</name>
<evidence type="ECO:0000256" key="6">
    <source>
        <dbReference type="ARBA" id="ARBA00022967"/>
    </source>
</evidence>
<dbReference type="InterPro" id="IPR006544">
    <property type="entry name" value="P-type_TPase_V"/>
</dbReference>
<dbReference type="EMBL" id="UZAN01056497">
    <property type="protein sequence ID" value="VDP91286.1"/>
    <property type="molecule type" value="Genomic_DNA"/>
</dbReference>
<dbReference type="GO" id="GO:0019829">
    <property type="term" value="F:ATPase-coupled monoatomic cation transmembrane transporter activity"/>
    <property type="evidence" value="ECO:0007669"/>
    <property type="project" value="TreeGrafter"/>
</dbReference>
<dbReference type="PANTHER" id="PTHR45630">
    <property type="entry name" value="CATION-TRANSPORTING ATPASE-RELATED"/>
    <property type="match status" value="1"/>
</dbReference>
<dbReference type="AlphaFoldDB" id="A0A183B479"/>
<evidence type="ECO:0000313" key="9">
    <source>
        <dbReference type="Proteomes" id="UP000272942"/>
    </source>
</evidence>
<evidence type="ECO:0000256" key="1">
    <source>
        <dbReference type="ARBA" id="ARBA00004141"/>
    </source>
</evidence>
<evidence type="ECO:0000256" key="5">
    <source>
        <dbReference type="ARBA" id="ARBA00022842"/>
    </source>
</evidence>
<keyword evidence="7" id="KW-0472">Membrane</keyword>
<keyword evidence="3" id="KW-0547">Nucleotide-binding</keyword>
<proteinExistence type="predicted"/>
<dbReference type="InterPro" id="IPR023299">
    <property type="entry name" value="ATPase_P-typ_cyto_dom_N"/>
</dbReference>
<dbReference type="OrthoDB" id="6268573at2759"/>
<comment type="subcellular location">
    <subcellularLocation>
        <location evidence="1">Membrane</location>
        <topology evidence="1">Multi-pass membrane protein</topology>
    </subcellularLocation>
</comment>
<dbReference type="GO" id="GO:0005789">
    <property type="term" value="C:endoplasmic reticulum membrane"/>
    <property type="evidence" value="ECO:0007669"/>
    <property type="project" value="TreeGrafter"/>
</dbReference>
<evidence type="ECO:0000256" key="3">
    <source>
        <dbReference type="ARBA" id="ARBA00022741"/>
    </source>
</evidence>
<dbReference type="GO" id="GO:0046872">
    <property type="term" value="F:metal ion binding"/>
    <property type="evidence" value="ECO:0007669"/>
    <property type="project" value="UniProtKB-KW"/>
</dbReference>
<dbReference type="SUPFAM" id="SSF81660">
    <property type="entry name" value="Metal cation-transporting ATPase, ATP-binding domain N"/>
    <property type="match status" value="1"/>
</dbReference>
<dbReference type="GO" id="GO:0006874">
    <property type="term" value="P:intracellular calcium ion homeostasis"/>
    <property type="evidence" value="ECO:0007669"/>
    <property type="project" value="TreeGrafter"/>
</dbReference>
<evidence type="ECO:0000256" key="4">
    <source>
        <dbReference type="ARBA" id="ARBA00022840"/>
    </source>
</evidence>
<gene>
    <name evidence="8" type="ORF">ECPE_LOCUS14014</name>
</gene>
<reference evidence="10" key="1">
    <citation type="submission" date="2016-06" db="UniProtKB">
        <authorList>
            <consortium name="WormBaseParasite"/>
        </authorList>
    </citation>
    <scope>IDENTIFICATION</scope>
</reference>
<organism evidence="10">
    <name type="scientific">Echinostoma caproni</name>
    <dbReference type="NCBI Taxonomy" id="27848"/>
    <lineage>
        <taxon>Eukaryota</taxon>
        <taxon>Metazoa</taxon>
        <taxon>Spiralia</taxon>
        <taxon>Lophotrochozoa</taxon>
        <taxon>Platyhelminthes</taxon>
        <taxon>Trematoda</taxon>
        <taxon>Digenea</taxon>
        <taxon>Plagiorchiida</taxon>
        <taxon>Echinostomata</taxon>
        <taxon>Echinostomatoidea</taxon>
        <taxon>Echinostomatidae</taxon>
        <taxon>Echinostoma</taxon>
    </lineage>
</organism>
<sequence>MLAASGWVLNADNNVFGCTTPHGAPQRICQRFRFSSILRRMSVVVIHHLPSGVEPTYLVCTKGSPEVILPMLWDSPPDYDEAYLTMTRRGARVLAYVKTFGFCDSDVCVALLNEAGSTKSDSTQTVIKNSGTASSVDCRLHSNHTCSTREDERQSAQTRLASQLAAIEAEQDPSHVRLGDAIIAALFTAKMFSSSRVSNYQTRSMYVGHQTSNVQNSGHQRFGFRVQFFCSVSVKIQNIRCKSFNTDHSSFRLVSVHFTIQAFEDVVSHTPILNIFNLYTLLTVTLQFLVHISVLCTLTQEAGARMPINGDDFADVHAEFEPSILNTVGYLISTSIQIATIAVNHKGHSFICWRTKELLSLGVAIGGVFLLALGMFAEPRRLMLLDLQLQKVFLQAGAFDFIATWMVYFEVINIIRCRKGIPHDRLHILGTFFFVPLL</sequence>
<accession>A0A183B479</accession>
<keyword evidence="9" id="KW-1185">Reference proteome</keyword>
<reference evidence="8 9" key="2">
    <citation type="submission" date="2018-11" db="EMBL/GenBank/DDBJ databases">
        <authorList>
            <consortium name="Pathogen Informatics"/>
        </authorList>
    </citation>
    <scope>NUCLEOTIDE SEQUENCE [LARGE SCALE GENOMIC DNA]</scope>
    <source>
        <strain evidence="8 9">Egypt</strain>
    </source>
</reference>
<keyword evidence="2" id="KW-0479">Metal-binding</keyword>
<keyword evidence="4" id="KW-0067">ATP-binding</keyword>